<evidence type="ECO:0008006" key="3">
    <source>
        <dbReference type="Google" id="ProtNLM"/>
    </source>
</evidence>
<sequence length="160" mass="18335">MKKVILPLMTLFFFLQFSCEKIRSKNENEPEVILYTKENKIKMANELINKLVAALTDSSDLSTLQVFCDENSRFSGNIGDTDATFNGRFLDGKLKALNKNISVKEVIRLINTGHRENGKNGDGVWFSLFSDGFEYGLGLAFNEKQRKWVIRSLFKDKPER</sequence>
<gene>
    <name evidence="1" type="ORF">BES34_021205</name>
</gene>
<dbReference type="EMBL" id="MCRM02000043">
    <property type="protein sequence ID" value="PNV71618.1"/>
    <property type="molecule type" value="Genomic_DNA"/>
</dbReference>
<dbReference type="RefSeq" id="WP_039935012.1">
    <property type="nucleotide sequence ID" value="NZ_MCRM02000043.1"/>
</dbReference>
<keyword evidence="2" id="KW-1185">Reference proteome</keyword>
<comment type="caution">
    <text evidence="1">The sequence shown here is derived from an EMBL/GenBank/DDBJ whole genome shotgun (WGS) entry which is preliminary data.</text>
</comment>
<reference evidence="1" key="1">
    <citation type="submission" date="2018-01" db="EMBL/GenBank/DDBJ databases">
        <title>Genomic characterization of Leptospira inadai serogroup Lyme isolated from captured rat in Brazil and comparative analysis with human reference strain.</title>
        <authorList>
            <person name="Moreno L.Z."/>
            <person name="Loureiro A.P."/>
            <person name="Miraglia F."/>
            <person name="Kremer F.S."/>
            <person name="Eslabao M.R."/>
            <person name="Dellagostin O.A."/>
            <person name="Lilenbaum W."/>
            <person name="Moreno A.M."/>
        </authorList>
    </citation>
    <scope>NUCLEOTIDE SEQUENCE [LARGE SCALE GENOMIC DNA]</scope>
    <source>
        <strain evidence="1">M34/99</strain>
    </source>
</reference>
<evidence type="ECO:0000313" key="2">
    <source>
        <dbReference type="Proteomes" id="UP000094669"/>
    </source>
</evidence>
<accession>A0ABX4YCS4</accession>
<proteinExistence type="predicted"/>
<organism evidence="1 2">
    <name type="scientific">Leptospira inadai serovar Lyme</name>
    <dbReference type="NCBI Taxonomy" id="293084"/>
    <lineage>
        <taxon>Bacteria</taxon>
        <taxon>Pseudomonadati</taxon>
        <taxon>Spirochaetota</taxon>
        <taxon>Spirochaetia</taxon>
        <taxon>Leptospirales</taxon>
        <taxon>Leptospiraceae</taxon>
        <taxon>Leptospira</taxon>
    </lineage>
</organism>
<evidence type="ECO:0000313" key="1">
    <source>
        <dbReference type="EMBL" id="PNV71618.1"/>
    </source>
</evidence>
<dbReference type="Proteomes" id="UP000094669">
    <property type="component" value="Unassembled WGS sequence"/>
</dbReference>
<name>A0ABX4YCS4_9LEPT</name>
<protein>
    <recommendedName>
        <fullName evidence="3">Lipoprotein</fullName>
    </recommendedName>
</protein>